<sequence>MRTIKKGPEPATLTQHRQQPHADYDNYSDKATLRRALVAEQRGLCCYCQSRIRATPEGMKIEHWQCQASHPGRQLDFGNLHGACLGGHGRPEREQHCDTRKGNDGLCFSVCDPAHPIEHKIRFLGDGTIKADDAAIEEALNAVLNLNLPRLVSNRRAVLAAFQQRLQDCRRVDPARELPRWDGSEPGDLPEFAQVLVYWLRKKQARAAV</sequence>
<evidence type="ECO:0000313" key="3">
    <source>
        <dbReference type="Proteomes" id="UP000197904"/>
    </source>
</evidence>
<evidence type="ECO:0000256" key="1">
    <source>
        <dbReference type="SAM" id="MobiDB-lite"/>
    </source>
</evidence>
<dbReference type="Proteomes" id="UP000197904">
    <property type="component" value="Unassembled WGS sequence"/>
</dbReference>
<comment type="caution">
    <text evidence="2">The sequence shown here is derived from an EMBL/GenBank/DDBJ whole genome shotgun (WGS) entry which is preliminary data.</text>
</comment>
<feature type="region of interest" description="Disordered" evidence="1">
    <location>
        <begin position="1"/>
        <end position="25"/>
    </location>
</feature>
<proteinExistence type="predicted"/>
<accession>A0A246KTY3</accession>
<dbReference type="RefSeq" id="WP_049466406.1">
    <property type="nucleotide sequence ID" value="NZ_JBJMAE010000036.1"/>
</dbReference>
<name>A0A246KTY3_9GAMM</name>
<protein>
    <submittedName>
        <fullName evidence="2">TIGR02646 family protein</fullName>
    </submittedName>
</protein>
<dbReference type="AlphaFoldDB" id="A0A246KTY3"/>
<gene>
    <name evidence="2" type="ORF">CEE55_19610</name>
</gene>
<reference evidence="2 3" key="1">
    <citation type="submission" date="2017-06" db="EMBL/GenBank/DDBJ databases">
        <authorList>
            <person name="Kim H.J."/>
            <person name="Triplett B.A."/>
        </authorList>
    </citation>
    <scope>NUCLEOTIDE SEQUENCE [LARGE SCALE GENOMIC DNA]</scope>
    <source>
        <strain evidence="2 3">S18795</strain>
    </source>
</reference>
<evidence type="ECO:0000313" key="2">
    <source>
        <dbReference type="EMBL" id="OWR28026.1"/>
    </source>
</evidence>
<organism evidence="2 3">
    <name type="scientific">Stenotrophomonas pavanii</name>
    <dbReference type="NCBI Taxonomy" id="487698"/>
    <lineage>
        <taxon>Bacteria</taxon>
        <taxon>Pseudomonadati</taxon>
        <taxon>Pseudomonadota</taxon>
        <taxon>Gammaproteobacteria</taxon>
        <taxon>Lysobacterales</taxon>
        <taxon>Lysobacteraceae</taxon>
        <taxon>Stenotrophomonas</taxon>
    </lineage>
</organism>
<dbReference type="EMBL" id="NIXP01000133">
    <property type="protein sequence ID" value="OWR28026.1"/>
    <property type="molecule type" value="Genomic_DNA"/>
</dbReference>